<dbReference type="Pfam" id="PF12079">
    <property type="entry name" value="DUF3558"/>
    <property type="match status" value="1"/>
</dbReference>
<dbReference type="PATRIC" id="fig|931089.4.peg.2116"/>
<protein>
    <recommendedName>
        <fullName evidence="3">DUF3558 domain-containing protein</fullName>
    </recommendedName>
</protein>
<dbReference type="STRING" id="931089.CDES_10465"/>
<dbReference type="Proteomes" id="UP000068067">
    <property type="component" value="Chromosome"/>
</dbReference>
<dbReference type="RefSeq" id="WP_053545403.1">
    <property type="nucleotide sequence ID" value="NZ_CP009220.1"/>
</dbReference>
<dbReference type="KEGG" id="cdx:CDES_10465"/>
<evidence type="ECO:0008006" key="3">
    <source>
        <dbReference type="Google" id="ProtNLM"/>
    </source>
</evidence>
<name>A0A0M3Q9W8_9CORY</name>
<gene>
    <name evidence="1" type="ORF">CDES_10465</name>
</gene>
<dbReference type="OrthoDB" id="4409378at2"/>
<accession>A0A0M3Q9W8</accession>
<dbReference type="PROSITE" id="PS51257">
    <property type="entry name" value="PROKAR_LIPOPROTEIN"/>
    <property type="match status" value="1"/>
</dbReference>
<evidence type="ECO:0000313" key="2">
    <source>
        <dbReference type="Proteomes" id="UP000068067"/>
    </source>
</evidence>
<organism evidence="1 2">
    <name type="scientific">Corynebacterium deserti GIMN1.010</name>
    <dbReference type="NCBI Taxonomy" id="931089"/>
    <lineage>
        <taxon>Bacteria</taxon>
        <taxon>Bacillati</taxon>
        <taxon>Actinomycetota</taxon>
        <taxon>Actinomycetes</taxon>
        <taxon>Mycobacteriales</taxon>
        <taxon>Corynebacteriaceae</taxon>
        <taxon>Corynebacterium</taxon>
    </lineage>
</organism>
<dbReference type="EMBL" id="CP009220">
    <property type="protein sequence ID" value="ALC06469.1"/>
    <property type="molecule type" value="Genomic_DNA"/>
</dbReference>
<dbReference type="AlphaFoldDB" id="A0A0M3Q9W8"/>
<keyword evidence="2" id="KW-1185">Reference proteome</keyword>
<dbReference type="InterPro" id="IPR024520">
    <property type="entry name" value="DUF3558"/>
</dbReference>
<sequence length="196" mass="21190">MRRLWLLLAGLATALVGCSGGTDIPATVTVTVDPDAPETEAAADSSLETSTVAENDIFASQFHPCEVLTIEQLQEAGLGEIHENDSSIGWGAQGCSFYPQDLEATRGMWLVSSDLVDRKHIADQGLITLDWGTEANPMLYVHSMPGAGRQCEAAVDFNWGRLTVDYFETGEGWEPETICSDAVRILDNLLIELGES</sequence>
<proteinExistence type="predicted"/>
<reference evidence="1 2" key="1">
    <citation type="submission" date="2014-08" db="EMBL/GenBank/DDBJ databases">
        <title>Complete genome sequence of Corynebacterium deserti GIMN1.010 (=DSM 45689), isolated from desert sand in western China.</title>
        <authorList>
            <person name="Ruckert C."/>
            <person name="Albersmeier A."/>
            <person name="Kalinowski J."/>
        </authorList>
    </citation>
    <scope>NUCLEOTIDE SEQUENCE [LARGE SCALE GENOMIC DNA]</scope>
    <source>
        <strain evidence="1 2">GIMN1.010</strain>
    </source>
</reference>
<evidence type="ECO:0000313" key="1">
    <source>
        <dbReference type="EMBL" id="ALC06469.1"/>
    </source>
</evidence>